<dbReference type="InterPro" id="IPR009100">
    <property type="entry name" value="AcylCoA_DH/oxidase_NM_dom_sf"/>
</dbReference>
<evidence type="ECO:0000313" key="3">
    <source>
        <dbReference type="Proteomes" id="UP000011747"/>
    </source>
</evidence>
<keyword evidence="3" id="KW-1185">Reference proteome</keyword>
<comment type="caution">
    <text evidence="2">The sequence shown here is derived from an EMBL/GenBank/DDBJ whole genome shotgun (WGS) entry which is preliminary data.</text>
</comment>
<dbReference type="EMBL" id="ACWF01000082">
    <property type="protein sequence ID" value="EHL78303.1"/>
    <property type="molecule type" value="Genomic_DNA"/>
</dbReference>
<dbReference type="InterPro" id="IPR024674">
    <property type="entry name" value="HpaB/PvcC/4-BUDH_N"/>
</dbReference>
<name>G9QKK4_9BACI</name>
<dbReference type="PATRIC" id="fig|665952.3.peg.1546"/>
<evidence type="ECO:0000259" key="1">
    <source>
        <dbReference type="Pfam" id="PF11794"/>
    </source>
</evidence>
<reference evidence="2 3" key="1">
    <citation type="submission" date="2011-09" db="EMBL/GenBank/DDBJ databases">
        <title>The Genome Sequence of Bacillus smithii 7_3_47FAA.</title>
        <authorList>
            <consortium name="The Broad Institute Genome Sequencing Platform"/>
            <person name="Earl A."/>
            <person name="Ward D."/>
            <person name="Feldgarden M."/>
            <person name="Gevers D."/>
            <person name="Daigneault M."/>
            <person name="Strauss J."/>
            <person name="Allen-Vercoe E."/>
            <person name="Young S.K."/>
            <person name="Zeng Q."/>
            <person name="Gargeya S."/>
            <person name="Fitzgerald M."/>
            <person name="Haas B."/>
            <person name="Abouelleil A."/>
            <person name="Alvarado L."/>
            <person name="Arachchi H.M."/>
            <person name="Berlin A."/>
            <person name="Brown A."/>
            <person name="Chapman S.B."/>
            <person name="Chen Z."/>
            <person name="Dunbar C."/>
            <person name="Freedman E."/>
            <person name="Gearin G."/>
            <person name="Goldberg J."/>
            <person name="Griggs A."/>
            <person name="Gujja S."/>
            <person name="Heiman D."/>
            <person name="Howarth C."/>
            <person name="Larson L."/>
            <person name="Lui A."/>
            <person name="MacDonald P.J.P."/>
            <person name="Montmayeur A."/>
            <person name="Murphy C."/>
            <person name="Neiman D."/>
            <person name="Pearson M."/>
            <person name="Priest M."/>
            <person name="Roberts A."/>
            <person name="Saif S."/>
            <person name="Shea T."/>
            <person name="Shenoy N."/>
            <person name="Sisk P."/>
            <person name="Stolte C."/>
            <person name="Sykes S."/>
            <person name="Wortman J."/>
            <person name="Nusbaum C."/>
            <person name="Birren B."/>
        </authorList>
    </citation>
    <scope>NUCLEOTIDE SEQUENCE [LARGE SCALE GENOMIC DNA]</scope>
    <source>
        <strain evidence="2 3">7_3_47FAA</strain>
    </source>
</reference>
<dbReference type="PANTHER" id="PTHR36117:SF3">
    <property type="entry name" value="4-HYDROXYPHENYLACETATE 3-MONOOXYGENASE-RELATED"/>
    <property type="match status" value="1"/>
</dbReference>
<organism evidence="2 3">
    <name type="scientific">Bacillus smithii 7_3_47FAA</name>
    <dbReference type="NCBI Taxonomy" id="665952"/>
    <lineage>
        <taxon>Bacteria</taxon>
        <taxon>Bacillati</taxon>
        <taxon>Bacillota</taxon>
        <taxon>Bacilli</taxon>
        <taxon>Bacillales</taxon>
        <taxon>Bacillaceae</taxon>
        <taxon>Bacillus</taxon>
    </lineage>
</organism>
<dbReference type="SUPFAM" id="SSF56645">
    <property type="entry name" value="Acyl-CoA dehydrogenase NM domain-like"/>
    <property type="match status" value="1"/>
</dbReference>
<sequence>MMNGKEYMESLRDNRVVYLNGEKIDDVTEHPAYQNSARSFARMYDALHDEKQQPILTTVTEEGIRTHKFFKEPKDADDLIGARDAIAEWSKLIMDLWAEHRTIKPLLLPIYERLPTTMKDLKIAPATGTKKP</sequence>
<evidence type="ECO:0000313" key="2">
    <source>
        <dbReference type="EMBL" id="EHL78303.1"/>
    </source>
</evidence>
<dbReference type="AlphaFoldDB" id="G9QKK4"/>
<dbReference type="Pfam" id="PF11794">
    <property type="entry name" value="HpaB_N"/>
    <property type="match status" value="1"/>
</dbReference>
<feature type="domain" description="HpaB/PvcC/4-BUDH N-terminal" evidence="1">
    <location>
        <begin position="4"/>
        <end position="93"/>
    </location>
</feature>
<dbReference type="Proteomes" id="UP000011747">
    <property type="component" value="Unassembled WGS sequence"/>
</dbReference>
<accession>G9QKK4</accession>
<proteinExistence type="predicted"/>
<dbReference type="PANTHER" id="PTHR36117">
    <property type="entry name" value="4-HYDROXYPHENYLACETATE 3-MONOOXYGENASE-RELATED"/>
    <property type="match status" value="1"/>
</dbReference>
<dbReference type="Gene3D" id="1.10.3140.10">
    <property type="entry name" value="4-hydroxybutyryl-coa dehydratase, domain 1"/>
    <property type="match status" value="1"/>
</dbReference>
<dbReference type="HOGENOM" id="CLU_1912896_0_0_9"/>
<dbReference type="InterPro" id="IPR004925">
    <property type="entry name" value="HpaB/PvcC/4-BUDH"/>
</dbReference>
<gene>
    <name evidence="2" type="ORF">HMPREF1015_01693</name>
</gene>
<protein>
    <recommendedName>
        <fullName evidence="1">HpaB/PvcC/4-BUDH N-terminal domain-containing protein</fullName>
    </recommendedName>
</protein>
<dbReference type="GO" id="GO:0016627">
    <property type="term" value="F:oxidoreductase activity, acting on the CH-CH group of donors"/>
    <property type="evidence" value="ECO:0007669"/>
    <property type="project" value="InterPro"/>
</dbReference>